<gene>
    <name evidence="3" type="ORF">SAMN05421540_102243</name>
</gene>
<feature type="chain" id="PRO_5011644894" description="DUF4168 domain-containing protein" evidence="1">
    <location>
        <begin position="20"/>
        <end position="143"/>
    </location>
</feature>
<evidence type="ECO:0000259" key="2">
    <source>
        <dbReference type="Pfam" id="PF13767"/>
    </source>
</evidence>
<evidence type="ECO:0000313" key="4">
    <source>
        <dbReference type="Proteomes" id="UP000198820"/>
    </source>
</evidence>
<dbReference type="InterPro" id="IPR025433">
    <property type="entry name" value="DUF4168"/>
</dbReference>
<evidence type="ECO:0000256" key="1">
    <source>
        <dbReference type="SAM" id="SignalP"/>
    </source>
</evidence>
<keyword evidence="1" id="KW-0732">Signal</keyword>
<proteinExistence type="predicted"/>
<organism evidence="3 4">
    <name type="scientific">Psychroflexus halocasei</name>
    <dbReference type="NCBI Taxonomy" id="908615"/>
    <lineage>
        <taxon>Bacteria</taxon>
        <taxon>Pseudomonadati</taxon>
        <taxon>Bacteroidota</taxon>
        <taxon>Flavobacteriia</taxon>
        <taxon>Flavobacteriales</taxon>
        <taxon>Flavobacteriaceae</taxon>
        <taxon>Psychroflexus</taxon>
    </lineage>
</organism>
<dbReference type="AlphaFoldDB" id="A0A1H3X3W4"/>
<dbReference type="EMBL" id="FNQF01000002">
    <property type="protein sequence ID" value="SDZ94099.1"/>
    <property type="molecule type" value="Genomic_DNA"/>
</dbReference>
<accession>A0A1H3X3W4</accession>
<keyword evidence="4" id="KW-1185">Reference proteome</keyword>
<reference evidence="3 4" key="1">
    <citation type="submission" date="2016-10" db="EMBL/GenBank/DDBJ databases">
        <authorList>
            <person name="de Groot N.N."/>
        </authorList>
    </citation>
    <scope>NUCLEOTIDE SEQUENCE [LARGE SCALE GENOMIC DNA]</scope>
    <source>
        <strain evidence="3 4">DSM 23581</strain>
    </source>
</reference>
<dbReference type="Pfam" id="PF13767">
    <property type="entry name" value="DUF4168"/>
    <property type="match status" value="1"/>
</dbReference>
<protein>
    <recommendedName>
        <fullName evidence="2">DUF4168 domain-containing protein</fullName>
    </recommendedName>
</protein>
<dbReference type="Proteomes" id="UP000198820">
    <property type="component" value="Unassembled WGS sequence"/>
</dbReference>
<dbReference type="STRING" id="908615.SAMN05421540_102243"/>
<feature type="domain" description="DUF4168" evidence="2">
    <location>
        <begin position="25"/>
        <end position="136"/>
    </location>
</feature>
<name>A0A1H3X3W4_9FLAO</name>
<dbReference type="RefSeq" id="WP_093239459.1">
    <property type="nucleotide sequence ID" value="NZ_FNQF01000002.1"/>
</dbReference>
<feature type="signal peptide" evidence="1">
    <location>
        <begin position="1"/>
        <end position="19"/>
    </location>
</feature>
<evidence type="ECO:0000313" key="3">
    <source>
        <dbReference type="EMBL" id="SDZ94099.1"/>
    </source>
</evidence>
<sequence>MLKKILFTGAFLMSVFAFAQTSSVSDADLDKFVDAYTAVQQESQKVQQEMMSVIQEAGLEPQRFNEMYEASMTEGKEVEATADEQKKFDKAMADIKMKQASVQEDMEKKIKEAGLDMMTYQGIMQKLQTSPELQQKLQQKMTE</sequence>